<dbReference type="PANTHER" id="PTHR30176">
    <property type="entry name" value="FERREDOXIN-TYPE PROTEIN NAPH"/>
    <property type="match status" value="1"/>
</dbReference>
<dbReference type="RefSeq" id="WP_058022609.1">
    <property type="nucleotide sequence ID" value="NZ_CP013189.1"/>
</dbReference>
<evidence type="ECO:0000313" key="10">
    <source>
        <dbReference type="EMBL" id="ALO47194.1"/>
    </source>
</evidence>
<keyword evidence="7" id="KW-0472">Membrane</keyword>
<keyword evidence="5" id="KW-0408">Iron</keyword>
<evidence type="ECO:0000256" key="5">
    <source>
        <dbReference type="ARBA" id="ARBA00023004"/>
    </source>
</evidence>
<feature type="transmembrane region" description="Helical" evidence="7">
    <location>
        <begin position="402"/>
        <end position="422"/>
    </location>
</feature>
<keyword evidence="7" id="KW-1133">Transmembrane helix</keyword>
<dbReference type="GO" id="GO:0051539">
    <property type="term" value="F:4 iron, 4 sulfur cluster binding"/>
    <property type="evidence" value="ECO:0007669"/>
    <property type="project" value="UniProtKB-KW"/>
</dbReference>
<keyword evidence="3" id="KW-0479">Metal-binding</keyword>
<keyword evidence="11" id="KW-1185">Reference proteome</keyword>
<dbReference type="Pfam" id="PF12801">
    <property type="entry name" value="Fer4_5"/>
    <property type="match status" value="2"/>
</dbReference>
<dbReference type="Proteomes" id="UP000065641">
    <property type="component" value="Chromosome"/>
</dbReference>
<evidence type="ECO:0000256" key="1">
    <source>
        <dbReference type="ARBA" id="ARBA00022448"/>
    </source>
</evidence>
<evidence type="ECO:0000313" key="11">
    <source>
        <dbReference type="Proteomes" id="UP000065641"/>
    </source>
</evidence>
<dbReference type="GO" id="GO:0010181">
    <property type="term" value="F:FMN binding"/>
    <property type="evidence" value="ECO:0007669"/>
    <property type="project" value="InterPro"/>
</dbReference>
<keyword evidence="6" id="KW-0411">Iron-sulfur</keyword>
<evidence type="ECO:0000256" key="6">
    <source>
        <dbReference type="ARBA" id="ARBA00023014"/>
    </source>
</evidence>
<feature type="signal peptide" evidence="8">
    <location>
        <begin position="1"/>
        <end position="20"/>
    </location>
</feature>
<feature type="domain" description="4Fe-4S ferredoxin-type" evidence="9">
    <location>
        <begin position="572"/>
        <end position="602"/>
    </location>
</feature>
<dbReference type="AlphaFoldDB" id="A0A0S2KFZ1"/>
<gene>
    <name evidence="10" type="ORF">PS2015_2560</name>
</gene>
<dbReference type="PROSITE" id="PS51379">
    <property type="entry name" value="4FE4S_FER_2"/>
    <property type="match status" value="1"/>
</dbReference>
<feature type="transmembrane region" description="Helical" evidence="7">
    <location>
        <begin position="376"/>
        <end position="395"/>
    </location>
</feature>
<dbReference type="PROSITE" id="PS00198">
    <property type="entry name" value="4FE4S_FER_1"/>
    <property type="match status" value="1"/>
</dbReference>
<dbReference type="SMART" id="SM00900">
    <property type="entry name" value="FMN_bind"/>
    <property type="match status" value="1"/>
</dbReference>
<dbReference type="GO" id="GO:0046872">
    <property type="term" value="F:metal ion binding"/>
    <property type="evidence" value="ECO:0007669"/>
    <property type="project" value="UniProtKB-KW"/>
</dbReference>
<evidence type="ECO:0000256" key="4">
    <source>
        <dbReference type="ARBA" id="ARBA00022982"/>
    </source>
</evidence>
<evidence type="ECO:0000256" key="3">
    <source>
        <dbReference type="ARBA" id="ARBA00022723"/>
    </source>
</evidence>
<dbReference type="SUPFAM" id="SSF54862">
    <property type="entry name" value="4Fe-4S ferredoxins"/>
    <property type="match status" value="1"/>
</dbReference>
<evidence type="ECO:0000259" key="9">
    <source>
        <dbReference type="PROSITE" id="PS51379"/>
    </source>
</evidence>
<reference evidence="10 11" key="1">
    <citation type="submission" date="2015-11" db="EMBL/GenBank/DDBJ databases">
        <authorList>
            <person name="Zhang Y."/>
            <person name="Guo Z."/>
        </authorList>
    </citation>
    <scope>NUCLEOTIDE SEQUENCE [LARGE SCALE GENOMIC DNA]</scope>
    <source>
        <strain evidence="10 11">KCTC 32221</strain>
    </source>
</reference>
<dbReference type="EMBL" id="CP013189">
    <property type="protein sequence ID" value="ALO47194.1"/>
    <property type="molecule type" value="Genomic_DNA"/>
</dbReference>
<feature type="transmembrane region" description="Helical" evidence="7">
    <location>
        <begin position="527"/>
        <end position="550"/>
    </location>
</feature>
<dbReference type="InterPro" id="IPR051684">
    <property type="entry name" value="Electron_Trans/Redox"/>
</dbReference>
<keyword evidence="7" id="KW-0812">Transmembrane</keyword>
<dbReference type="InterPro" id="IPR017896">
    <property type="entry name" value="4Fe4S_Fe-S-bd"/>
</dbReference>
<dbReference type="OrthoDB" id="9806398at2"/>
<feature type="transmembrane region" description="Helical" evidence="7">
    <location>
        <begin position="495"/>
        <end position="521"/>
    </location>
</feature>
<dbReference type="STRING" id="1249552.PS2015_2560"/>
<keyword evidence="1" id="KW-0813">Transport</keyword>
<dbReference type="InterPro" id="IPR007329">
    <property type="entry name" value="FMN-bd"/>
</dbReference>
<keyword evidence="4" id="KW-0249">Electron transport</keyword>
<name>A0A0S2KFZ1_9GAMM</name>
<sequence precursor="true">MKKSSLVLLLSLLFATVLHARTPFTDQVDDSLLKAVFPEASHFSAKQGTPPVFTAYGPADQQGNAPIIGYVFQTSDLPPEEIGFSSTIDVLAGLDLTATVTAIRILDYNESFRSSRGDFMGGPVFRGQFRQKPLTDEFRVGRDIDGVSRATITSWATTRGIYNAARRVAAVYLPDSGISAQVDTASNIKAHMEPLSWAQMLDKGLISELKHGYPDGTELGLAFTYMGHEALGEILIGADAYSTAERAASSRFDDGKLMLTGIFGNASDPFRQERLSIQQGDITYPMPRLRTVYAGSANEGKIAEPGTSNFAVAMVLDPGMDFTQPFTIFYDPQNGQSPASVEVQIQGVQLDLALGREVQAPDADLAMGSPGSDINWLRVAGLLAVFWLVMAAFMTKNARLRWTALSVTLVYLGFVTGGFLSVSHITNTINLGPSMILGDIPLLLMVLFTLITTLIWGRIFCSTVCPFGALQDFISRFSPKRWQRNVPAWLHDRAIYIKYGVLALLIVMAVVQSGVSIFQYFEPFGTLFFYSSSLVLWTLLALILLASTVVKRFYCRYMCPLGAALGVLSLVSISRIKRVEQCTVCKVCEHACPTGAIRKEKVDFKECVRCDICESKLIQKAGVCKHSVASLEYRGVIVRG</sequence>
<dbReference type="Pfam" id="PF04205">
    <property type="entry name" value="FMN_bind"/>
    <property type="match status" value="1"/>
</dbReference>
<keyword evidence="8" id="KW-0732">Signal</keyword>
<evidence type="ECO:0000256" key="7">
    <source>
        <dbReference type="SAM" id="Phobius"/>
    </source>
</evidence>
<organism evidence="10 11">
    <name type="scientific">Pseudohongiella spirulinae</name>
    <dbReference type="NCBI Taxonomy" id="1249552"/>
    <lineage>
        <taxon>Bacteria</taxon>
        <taxon>Pseudomonadati</taxon>
        <taxon>Pseudomonadota</taxon>
        <taxon>Gammaproteobacteria</taxon>
        <taxon>Pseudomonadales</taxon>
        <taxon>Pseudohongiellaceae</taxon>
        <taxon>Pseudohongiella</taxon>
    </lineage>
</organism>
<dbReference type="GO" id="GO:0005886">
    <property type="term" value="C:plasma membrane"/>
    <property type="evidence" value="ECO:0007669"/>
    <property type="project" value="TreeGrafter"/>
</dbReference>
<proteinExistence type="predicted"/>
<feature type="chain" id="PRO_5006601627" description="4Fe-4S ferredoxin-type domain-containing protein" evidence="8">
    <location>
        <begin position="21"/>
        <end position="640"/>
    </location>
</feature>
<feature type="transmembrane region" description="Helical" evidence="7">
    <location>
        <begin position="442"/>
        <end position="474"/>
    </location>
</feature>
<dbReference type="KEGG" id="pspi:PS2015_2560"/>
<dbReference type="PANTHER" id="PTHR30176:SF3">
    <property type="entry name" value="FERREDOXIN-TYPE PROTEIN NAPH"/>
    <property type="match status" value="1"/>
</dbReference>
<keyword evidence="2" id="KW-0004">4Fe-4S</keyword>
<evidence type="ECO:0000256" key="2">
    <source>
        <dbReference type="ARBA" id="ARBA00022485"/>
    </source>
</evidence>
<dbReference type="InterPro" id="IPR017900">
    <property type="entry name" value="4Fe4S_Fe_S_CS"/>
</dbReference>
<dbReference type="PATRIC" id="fig|1249552.3.peg.2577"/>
<evidence type="ECO:0000256" key="8">
    <source>
        <dbReference type="SAM" id="SignalP"/>
    </source>
</evidence>
<protein>
    <recommendedName>
        <fullName evidence="9">4Fe-4S ferredoxin-type domain-containing protein</fullName>
    </recommendedName>
</protein>
<accession>A0A0S2KFZ1</accession>